<name>A0A0N0BLQ1_THEAQ</name>
<dbReference type="Gene3D" id="3.40.50.2020">
    <property type="match status" value="1"/>
</dbReference>
<evidence type="ECO:0000256" key="6">
    <source>
        <dbReference type="ARBA" id="ARBA00022975"/>
    </source>
</evidence>
<comment type="similarity">
    <text evidence="7">Belongs to the purine/pyrimidine phosphoribosyltransferase family. PyrE subfamily.</text>
</comment>
<comment type="subunit">
    <text evidence="7">Homodimer.</text>
</comment>
<dbReference type="EMBL" id="LHCI01000106">
    <property type="protein sequence ID" value="KOX89746.1"/>
    <property type="molecule type" value="Genomic_DNA"/>
</dbReference>
<dbReference type="NCBIfam" id="TIGR01367">
    <property type="entry name" value="pyrE_Therm"/>
    <property type="match status" value="1"/>
</dbReference>
<evidence type="ECO:0000256" key="7">
    <source>
        <dbReference type="HAMAP-Rule" id="MF_01208"/>
    </source>
</evidence>
<feature type="binding site" evidence="7">
    <location>
        <position position="116"/>
    </location>
    <ligand>
        <name>orotate</name>
        <dbReference type="ChEBI" id="CHEBI:30839"/>
    </ligand>
</feature>
<evidence type="ECO:0000256" key="2">
    <source>
        <dbReference type="ARBA" id="ARBA00011971"/>
    </source>
</evidence>
<dbReference type="PATRIC" id="fig|271.14.peg.1002"/>
<accession>A0A0N0BLQ1</accession>
<dbReference type="GO" id="GO:0019856">
    <property type="term" value="P:pyrimidine nucleobase biosynthetic process"/>
    <property type="evidence" value="ECO:0007669"/>
    <property type="project" value="InterPro"/>
</dbReference>
<dbReference type="HAMAP" id="MF_01208">
    <property type="entry name" value="PyrE"/>
    <property type="match status" value="1"/>
</dbReference>
<evidence type="ECO:0000256" key="4">
    <source>
        <dbReference type="ARBA" id="ARBA00022679"/>
    </source>
</evidence>
<evidence type="ECO:0000313" key="9">
    <source>
        <dbReference type="EMBL" id="KOX89746.1"/>
    </source>
</evidence>
<dbReference type="Pfam" id="PF00156">
    <property type="entry name" value="Pribosyltran"/>
    <property type="match status" value="1"/>
</dbReference>
<dbReference type="SUPFAM" id="SSF53271">
    <property type="entry name" value="PRTase-like"/>
    <property type="match status" value="1"/>
</dbReference>
<keyword evidence="5 7" id="KW-0460">Magnesium</keyword>
<evidence type="ECO:0000256" key="1">
    <source>
        <dbReference type="ARBA" id="ARBA00004889"/>
    </source>
</evidence>
<evidence type="ECO:0000313" key="10">
    <source>
        <dbReference type="Proteomes" id="UP000037685"/>
    </source>
</evidence>
<comment type="pathway">
    <text evidence="1 7">Pyrimidine metabolism; UMP biosynthesis via de novo pathway; UMP from orotate: step 1/2.</text>
</comment>
<comment type="function">
    <text evidence="7">Catalyzes the transfer of a ribosyl phosphate group from 5-phosphoribose 1-diphosphate to orotate, leading to the formation of orotidine monophosphate (OMP).</text>
</comment>
<dbReference type="Proteomes" id="UP000037685">
    <property type="component" value="Unassembled WGS sequence"/>
</dbReference>
<gene>
    <name evidence="9" type="primary">pyrE_1</name>
    <name evidence="7" type="synonym">pyrE</name>
    <name evidence="9" type="ORF">BVI061214_00927</name>
</gene>
<protein>
    <recommendedName>
        <fullName evidence="2 7">Orotate phosphoribosyltransferase</fullName>
        <shortName evidence="7">OPRT</shortName>
        <shortName evidence="7">OPRTase</shortName>
        <ecNumber evidence="2 7">2.4.2.10</ecNumber>
    </recommendedName>
</protein>
<dbReference type="GO" id="GO:0000287">
    <property type="term" value="F:magnesium ion binding"/>
    <property type="evidence" value="ECO:0007669"/>
    <property type="project" value="UniProtKB-UniRule"/>
</dbReference>
<comment type="caution">
    <text evidence="7">Lacks conserved residue(s) required for the propagation of feature annotation.</text>
</comment>
<keyword evidence="3 7" id="KW-0328">Glycosyltransferase</keyword>
<feature type="binding site" description="in other chain" evidence="7">
    <location>
        <position position="21"/>
    </location>
    <ligand>
        <name>5-phospho-alpha-D-ribose 1-diphosphate</name>
        <dbReference type="ChEBI" id="CHEBI:58017"/>
        <note>ligand shared between dimeric partners</note>
    </ligand>
</feature>
<dbReference type="InterPro" id="IPR023031">
    <property type="entry name" value="OPRT"/>
</dbReference>
<dbReference type="EC" id="2.4.2.10" evidence="2 7"/>
<evidence type="ECO:0000256" key="5">
    <source>
        <dbReference type="ARBA" id="ARBA00022842"/>
    </source>
</evidence>
<dbReference type="AlphaFoldDB" id="A0A0N0BLQ1"/>
<feature type="binding site" evidence="7">
    <location>
        <position position="144"/>
    </location>
    <ligand>
        <name>orotate</name>
        <dbReference type="ChEBI" id="CHEBI:30839"/>
    </ligand>
</feature>
<comment type="caution">
    <text evidence="9">The sequence shown here is derived from an EMBL/GenBank/DDBJ whole genome shotgun (WGS) entry which is preliminary data.</text>
</comment>
<comment type="catalytic activity">
    <reaction evidence="7">
        <text>orotidine 5'-phosphate + diphosphate = orotate + 5-phospho-alpha-D-ribose 1-diphosphate</text>
        <dbReference type="Rhea" id="RHEA:10380"/>
        <dbReference type="ChEBI" id="CHEBI:30839"/>
        <dbReference type="ChEBI" id="CHEBI:33019"/>
        <dbReference type="ChEBI" id="CHEBI:57538"/>
        <dbReference type="ChEBI" id="CHEBI:58017"/>
        <dbReference type="EC" id="2.4.2.10"/>
    </reaction>
</comment>
<dbReference type="GO" id="GO:0044205">
    <property type="term" value="P:'de novo' UMP biosynthetic process"/>
    <property type="evidence" value="ECO:0007669"/>
    <property type="project" value="UniProtKB-UniRule"/>
</dbReference>
<dbReference type="InterPro" id="IPR000836">
    <property type="entry name" value="PRTase_dom"/>
</dbReference>
<organism evidence="9 10">
    <name type="scientific">Thermus aquaticus</name>
    <dbReference type="NCBI Taxonomy" id="271"/>
    <lineage>
        <taxon>Bacteria</taxon>
        <taxon>Thermotogati</taxon>
        <taxon>Deinococcota</taxon>
        <taxon>Deinococci</taxon>
        <taxon>Thermales</taxon>
        <taxon>Thermaceae</taxon>
        <taxon>Thermus</taxon>
    </lineage>
</organism>
<dbReference type="InterPro" id="IPR029057">
    <property type="entry name" value="PRTase-like"/>
</dbReference>
<dbReference type="UniPathway" id="UPA00070">
    <property type="reaction ID" value="UER00119"/>
</dbReference>
<keyword evidence="4 7" id="KW-0808">Transferase</keyword>
<dbReference type="GO" id="GO:0004588">
    <property type="term" value="F:orotate phosphoribosyltransferase activity"/>
    <property type="evidence" value="ECO:0007669"/>
    <property type="project" value="UniProtKB-UniRule"/>
</dbReference>
<feature type="binding site" description="in other chain" evidence="7">
    <location>
        <begin position="112"/>
        <end position="120"/>
    </location>
    <ligand>
        <name>5-phospho-alpha-D-ribose 1-diphosphate</name>
        <dbReference type="ChEBI" id="CHEBI:58017"/>
        <note>ligand shared between dimeric partners</note>
    </ligand>
</feature>
<sequence>MEVLELYRRTGALLEGHFLLRSGMHSPLFLQSAALLQHPLYAEAVGEALGRLFEDQGVDFVIGPAIGGVVLSFVVARALGARALFAEKDGQGGMFIRKGLLVNPKDRFLAVEDVVTTGESVRRAIRAAEARGAVLVGVGALVDRSGGQAEFGVPFRALARLEVPQYAPEACPLCRAGLPLEEV</sequence>
<evidence type="ECO:0000259" key="8">
    <source>
        <dbReference type="Pfam" id="PF00156"/>
    </source>
</evidence>
<keyword evidence="6 7" id="KW-0665">Pyrimidine biosynthesis</keyword>
<comment type="cofactor">
    <cofactor evidence="7">
        <name>Mg(2+)</name>
        <dbReference type="ChEBI" id="CHEBI:18420"/>
    </cofactor>
</comment>
<dbReference type="PANTHER" id="PTHR19278">
    <property type="entry name" value="OROTATE PHOSPHORIBOSYLTRANSFERASE"/>
    <property type="match status" value="1"/>
</dbReference>
<feature type="binding site" description="in other chain" evidence="7">
    <location>
        <position position="88"/>
    </location>
    <ligand>
        <name>5-phospho-alpha-D-ribose 1-diphosphate</name>
        <dbReference type="ChEBI" id="CHEBI:58017"/>
        <note>ligand shared between dimeric partners</note>
    </ligand>
</feature>
<dbReference type="CDD" id="cd06223">
    <property type="entry name" value="PRTases_typeI"/>
    <property type="match status" value="1"/>
</dbReference>
<dbReference type="InterPro" id="IPR006273">
    <property type="entry name" value="Orotate_PRibTrfase_bac"/>
</dbReference>
<evidence type="ECO:0000256" key="3">
    <source>
        <dbReference type="ARBA" id="ARBA00022676"/>
    </source>
</evidence>
<proteinExistence type="inferred from homology"/>
<reference evidence="10" key="1">
    <citation type="submission" date="2015-07" db="EMBL/GenBank/DDBJ databases">
        <authorList>
            <person name="Zylicz-Stachula A."/>
            <person name="Jezewska-Frackowiak J."/>
            <person name="Czajkowska E."/>
            <person name="Skowron P.M."/>
        </authorList>
    </citation>
    <scope>NUCLEOTIDE SEQUENCE [LARGE SCALE GENOMIC DNA]</scope>
    <source>
        <strain evidence="10">ATCC 25104 / DSM 625 / JCM 10724 / NBRC 103206 / NCIMB 11243 / YT-1</strain>
    </source>
</reference>
<dbReference type="PANTHER" id="PTHR19278:SF9">
    <property type="entry name" value="URIDINE 5'-MONOPHOSPHATE SYNTHASE"/>
    <property type="match status" value="1"/>
</dbReference>
<feature type="domain" description="Phosphoribosyltransferase" evidence="8">
    <location>
        <begin position="33"/>
        <end position="148"/>
    </location>
</feature>
<dbReference type="RefSeq" id="WP_053767500.1">
    <property type="nucleotide sequence ID" value="NZ_LHCI01000106.1"/>
</dbReference>